<dbReference type="RefSeq" id="XP_066701178.1">
    <property type="nucleotide sequence ID" value="XM_066841316.1"/>
</dbReference>
<dbReference type="EMBL" id="JAQQWE010000004">
    <property type="protein sequence ID" value="KAK7955872.1"/>
    <property type="molecule type" value="Genomic_DNA"/>
</dbReference>
<dbReference type="GeneID" id="92074378"/>
<feature type="signal peptide" evidence="1">
    <location>
        <begin position="1"/>
        <end position="24"/>
    </location>
</feature>
<name>A0ABR1QHE5_9PEZI</name>
<comment type="caution">
    <text evidence="2">The sequence shown here is derived from an EMBL/GenBank/DDBJ whole genome shotgun (WGS) entry which is preliminary data.</text>
</comment>
<organism evidence="2 3">
    <name type="scientific">Apiospora aurea</name>
    <dbReference type="NCBI Taxonomy" id="335848"/>
    <lineage>
        <taxon>Eukaryota</taxon>
        <taxon>Fungi</taxon>
        <taxon>Dikarya</taxon>
        <taxon>Ascomycota</taxon>
        <taxon>Pezizomycotina</taxon>
        <taxon>Sordariomycetes</taxon>
        <taxon>Xylariomycetidae</taxon>
        <taxon>Amphisphaeriales</taxon>
        <taxon>Apiosporaceae</taxon>
        <taxon>Apiospora</taxon>
    </lineage>
</organism>
<evidence type="ECO:0000256" key="1">
    <source>
        <dbReference type="SAM" id="SignalP"/>
    </source>
</evidence>
<accession>A0ABR1QHE5</accession>
<dbReference type="Proteomes" id="UP001391051">
    <property type="component" value="Unassembled WGS sequence"/>
</dbReference>
<evidence type="ECO:0000313" key="3">
    <source>
        <dbReference type="Proteomes" id="UP001391051"/>
    </source>
</evidence>
<keyword evidence="3" id="KW-1185">Reference proteome</keyword>
<protein>
    <submittedName>
        <fullName evidence="2">Uncharacterized protein</fullName>
    </submittedName>
</protein>
<sequence>MFAKVFAHWIFAKFVSWLIRLDLSQKMFREQTQAVRDAAQTEKWAEKGRLMEELRFLDEL</sequence>
<keyword evidence="1" id="KW-0732">Signal</keyword>
<evidence type="ECO:0000313" key="2">
    <source>
        <dbReference type="EMBL" id="KAK7955872.1"/>
    </source>
</evidence>
<gene>
    <name evidence="2" type="ORF">PG986_005094</name>
</gene>
<reference evidence="2 3" key="1">
    <citation type="submission" date="2023-01" db="EMBL/GenBank/DDBJ databases">
        <title>Analysis of 21 Apiospora genomes using comparative genomics revels a genus with tremendous synthesis potential of carbohydrate active enzymes and secondary metabolites.</title>
        <authorList>
            <person name="Sorensen T."/>
        </authorList>
    </citation>
    <scope>NUCLEOTIDE SEQUENCE [LARGE SCALE GENOMIC DNA]</scope>
    <source>
        <strain evidence="2 3">CBS 24483</strain>
    </source>
</reference>
<feature type="chain" id="PRO_5045206373" evidence="1">
    <location>
        <begin position="25"/>
        <end position="60"/>
    </location>
</feature>
<proteinExistence type="predicted"/>